<dbReference type="InterPro" id="IPR039353">
    <property type="entry name" value="TF_Adf1"/>
</dbReference>
<evidence type="ECO:0000259" key="3">
    <source>
        <dbReference type="PROSITE" id="PS51029"/>
    </source>
</evidence>
<dbReference type="SMART" id="SM00717">
    <property type="entry name" value="SANT"/>
    <property type="match status" value="1"/>
</dbReference>
<dbReference type="CDD" id="cd00167">
    <property type="entry name" value="SANT"/>
    <property type="match status" value="1"/>
</dbReference>
<evidence type="ECO:0000256" key="1">
    <source>
        <dbReference type="SAM" id="MobiDB-lite"/>
    </source>
</evidence>
<dbReference type="InterPro" id="IPR001005">
    <property type="entry name" value="SANT/Myb"/>
</dbReference>
<organism evidence="4 5">
    <name type="scientific">Pyrocoelia pectoralis</name>
    <dbReference type="NCBI Taxonomy" id="417401"/>
    <lineage>
        <taxon>Eukaryota</taxon>
        <taxon>Metazoa</taxon>
        <taxon>Ecdysozoa</taxon>
        <taxon>Arthropoda</taxon>
        <taxon>Hexapoda</taxon>
        <taxon>Insecta</taxon>
        <taxon>Pterygota</taxon>
        <taxon>Neoptera</taxon>
        <taxon>Endopterygota</taxon>
        <taxon>Coleoptera</taxon>
        <taxon>Polyphaga</taxon>
        <taxon>Elateriformia</taxon>
        <taxon>Elateroidea</taxon>
        <taxon>Lampyridae</taxon>
        <taxon>Lampyrinae</taxon>
        <taxon>Pyrocoelia</taxon>
    </lineage>
</organism>
<dbReference type="PROSITE" id="PS50090">
    <property type="entry name" value="MYB_LIKE"/>
    <property type="match status" value="1"/>
</dbReference>
<dbReference type="Pfam" id="PF10545">
    <property type="entry name" value="MADF_DNA_bdg"/>
    <property type="match status" value="1"/>
</dbReference>
<feature type="compositionally biased region" description="Polar residues" evidence="1">
    <location>
        <begin position="148"/>
        <end position="165"/>
    </location>
</feature>
<evidence type="ECO:0008006" key="6">
    <source>
        <dbReference type="Google" id="ProtNLM"/>
    </source>
</evidence>
<dbReference type="AlphaFoldDB" id="A0AAN7US23"/>
<dbReference type="PANTHER" id="PTHR12243:SF67">
    <property type="entry name" value="COREPRESSOR OF PANGOLIN, ISOFORM A-RELATED"/>
    <property type="match status" value="1"/>
</dbReference>
<evidence type="ECO:0000313" key="5">
    <source>
        <dbReference type="Proteomes" id="UP001329430"/>
    </source>
</evidence>
<feature type="domain" description="MADF" evidence="3">
    <location>
        <begin position="11"/>
        <end position="101"/>
    </location>
</feature>
<sequence length="255" mass="29724">MTNFSDEDTDRLIELIRQHPALFNSQLDSYRDENLRDNIWKVIGEGINKTDSKCRKKWKLIKDSYNRYKRKQKHPTGSAAPAKNSKWHFFERLRFLDNTPSQRQSSTNIMEENTTSEVADADTYTEVTHEIDLVQDTPTPLREVVPTPGTSITTQERSTPLSANSDKPAKKILKRNRQDDEFIKFLKERQESRNIQLHACQQPVDEISTFSKHIEMSLRKLSERSKAMAKNEIFSIISKYEMADIDVHLRPPNTE</sequence>
<accession>A0AAN7US23</accession>
<reference evidence="4 5" key="1">
    <citation type="journal article" date="2024" name="Insects">
        <title>An Improved Chromosome-Level Genome Assembly of the Firefly Pyrocoelia pectoralis.</title>
        <authorList>
            <person name="Fu X."/>
            <person name="Meyer-Rochow V.B."/>
            <person name="Ballantyne L."/>
            <person name="Zhu X."/>
        </authorList>
    </citation>
    <scope>NUCLEOTIDE SEQUENCE [LARGE SCALE GENOMIC DNA]</scope>
    <source>
        <strain evidence="4">XCY_ONT2</strain>
    </source>
</reference>
<proteinExistence type="predicted"/>
<evidence type="ECO:0000313" key="4">
    <source>
        <dbReference type="EMBL" id="KAK5637785.1"/>
    </source>
</evidence>
<dbReference type="PANTHER" id="PTHR12243">
    <property type="entry name" value="MADF DOMAIN TRANSCRIPTION FACTOR"/>
    <property type="match status" value="1"/>
</dbReference>
<feature type="region of interest" description="Disordered" evidence="1">
    <location>
        <begin position="140"/>
        <end position="174"/>
    </location>
</feature>
<gene>
    <name evidence="4" type="ORF">RI129_000032</name>
</gene>
<feature type="domain" description="Myb-like" evidence="2">
    <location>
        <begin position="1"/>
        <end position="62"/>
    </location>
</feature>
<protein>
    <recommendedName>
        <fullName evidence="6">Transcription factor Adf-1</fullName>
    </recommendedName>
</protein>
<keyword evidence="5" id="KW-1185">Reference proteome</keyword>
<name>A0AAN7US23_9COLE</name>
<dbReference type="PROSITE" id="PS51029">
    <property type="entry name" value="MADF"/>
    <property type="match status" value="1"/>
</dbReference>
<comment type="caution">
    <text evidence="4">The sequence shown here is derived from an EMBL/GenBank/DDBJ whole genome shotgun (WGS) entry which is preliminary data.</text>
</comment>
<evidence type="ECO:0000259" key="2">
    <source>
        <dbReference type="PROSITE" id="PS50090"/>
    </source>
</evidence>
<dbReference type="SMART" id="SM00595">
    <property type="entry name" value="MADF"/>
    <property type="match status" value="1"/>
</dbReference>
<dbReference type="EMBL" id="JAVRBK010000119">
    <property type="protein sequence ID" value="KAK5637785.1"/>
    <property type="molecule type" value="Genomic_DNA"/>
</dbReference>
<dbReference type="Proteomes" id="UP001329430">
    <property type="component" value="Unassembled WGS sequence"/>
</dbReference>
<dbReference type="InterPro" id="IPR006578">
    <property type="entry name" value="MADF-dom"/>
</dbReference>